<keyword evidence="2" id="KW-0805">Transcription regulation</keyword>
<dbReference type="InterPro" id="IPR009072">
    <property type="entry name" value="Histone-fold"/>
</dbReference>
<evidence type="ECO:0000259" key="7">
    <source>
        <dbReference type="Pfam" id="PF10406"/>
    </source>
</evidence>
<proteinExistence type="predicted"/>
<feature type="region of interest" description="Disordered" evidence="5">
    <location>
        <begin position="1"/>
        <end position="62"/>
    </location>
</feature>
<keyword evidence="9" id="KW-1185">Reference proteome</keyword>
<dbReference type="Pfam" id="PF10406">
    <property type="entry name" value="TAF8_C"/>
    <property type="match status" value="1"/>
</dbReference>
<feature type="region of interest" description="Disordered" evidence="5">
    <location>
        <begin position="144"/>
        <end position="180"/>
    </location>
</feature>
<evidence type="ECO:0000313" key="9">
    <source>
        <dbReference type="Proteomes" id="UP000077266"/>
    </source>
</evidence>
<dbReference type="GO" id="GO:0005634">
    <property type="term" value="C:nucleus"/>
    <property type="evidence" value="ECO:0007669"/>
    <property type="project" value="UniProtKB-SubCell"/>
</dbReference>
<reference evidence="8 9" key="1">
    <citation type="journal article" date="2016" name="Mol. Biol. Evol.">
        <title>Comparative Genomics of Early-Diverging Mushroom-Forming Fungi Provides Insights into the Origins of Lignocellulose Decay Capabilities.</title>
        <authorList>
            <person name="Nagy L.G."/>
            <person name="Riley R."/>
            <person name="Tritt A."/>
            <person name="Adam C."/>
            <person name="Daum C."/>
            <person name="Floudas D."/>
            <person name="Sun H."/>
            <person name="Yadav J.S."/>
            <person name="Pangilinan J."/>
            <person name="Larsson K.H."/>
            <person name="Matsuura K."/>
            <person name="Barry K."/>
            <person name="Labutti K."/>
            <person name="Kuo R."/>
            <person name="Ohm R.A."/>
            <person name="Bhattacharya S.S."/>
            <person name="Shirouzu T."/>
            <person name="Yoshinaga Y."/>
            <person name="Martin F.M."/>
            <person name="Grigoriev I.V."/>
            <person name="Hibbett D.S."/>
        </authorList>
    </citation>
    <scope>NUCLEOTIDE SEQUENCE [LARGE SCALE GENOMIC DNA]</scope>
    <source>
        <strain evidence="8 9">HHB12029</strain>
    </source>
</reference>
<dbReference type="STRING" id="1314781.A0A165QQM9"/>
<keyword evidence="3" id="KW-0804">Transcription</keyword>
<feature type="compositionally biased region" description="Pro residues" evidence="5">
    <location>
        <begin position="1"/>
        <end position="21"/>
    </location>
</feature>
<dbReference type="CDD" id="cd00076">
    <property type="entry name" value="HFD_SF"/>
    <property type="match status" value="1"/>
</dbReference>
<dbReference type="Proteomes" id="UP000077266">
    <property type="component" value="Unassembled WGS sequence"/>
</dbReference>
<dbReference type="Pfam" id="PF07524">
    <property type="entry name" value="Bromo_TP"/>
    <property type="match status" value="1"/>
</dbReference>
<gene>
    <name evidence="8" type="ORF">EXIGLDRAFT_715969</name>
</gene>
<keyword evidence="4" id="KW-0539">Nucleus</keyword>
<organism evidence="8 9">
    <name type="scientific">Exidia glandulosa HHB12029</name>
    <dbReference type="NCBI Taxonomy" id="1314781"/>
    <lineage>
        <taxon>Eukaryota</taxon>
        <taxon>Fungi</taxon>
        <taxon>Dikarya</taxon>
        <taxon>Basidiomycota</taxon>
        <taxon>Agaricomycotina</taxon>
        <taxon>Agaricomycetes</taxon>
        <taxon>Auriculariales</taxon>
        <taxon>Exidiaceae</taxon>
        <taxon>Exidia</taxon>
    </lineage>
</organism>
<evidence type="ECO:0000256" key="1">
    <source>
        <dbReference type="ARBA" id="ARBA00004123"/>
    </source>
</evidence>
<dbReference type="AlphaFoldDB" id="A0A165QQM9"/>
<accession>A0A165QQM9</accession>
<comment type="subcellular location">
    <subcellularLocation>
        <location evidence="1">Nucleus</location>
    </subcellularLocation>
</comment>
<name>A0A165QQM9_EXIGL</name>
<dbReference type="InterPro" id="IPR019473">
    <property type="entry name" value="TFIID_su8_C"/>
</dbReference>
<evidence type="ECO:0000313" key="8">
    <source>
        <dbReference type="EMBL" id="KZW03941.1"/>
    </source>
</evidence>
<evidence type="ECO:0000256" key="4">
    <source>
        <dbReference type="ARBA" id="ARBA00023242"/>
    </source>
</evidence>
<dbReference type="GO" id="GO:0046982">
    <property type="term" value="F:protein heterodimerization activity"/>
    <property type="evidence" value="ECO:0007669"/>
    <property type="project" value="InterPro"/>
</dbReference>
<dbReference type="EMBL" id="KV425882">
    <property type="protein sequence ID" value="KZW03941.1"/>
    <property type="molecule type" value="Genomic_DNA"/>
</dbReference>
<feature type="domain" description="Bromodomain associated" evidence="6">
    <location>
        <begin position="68"/>
        <end position="129"/>
    </location>
</feature>
<evidence type="ECO:0000256" key="5">
    <source>
        <dbReference type="SAM" id="MobiDB-lite"/>
    </source>
</evidence>
<evidence type="ECO:0000256" key="3">
    <source>
        <dbReference type="ARBA" id="ARBA00023163"/>
    </source>
</evidence>
<protein>
    <submittedName>
        <fullName evidence="8">Uncharacterized protein</fullName>
    </submittedName>
</protein>
<feature type="domain" description="Transcription factor TFIID subunit 8 C-terminal" evidence="7">
    <location>
        <begin position="190"/>
        <end position="238"/>
    </location>
</feature>
<sequence length="275" mass="30221">MQAYPPTPYYPNAPFFPPPMPAGVGPMTPGTPMFPSLPQRPPQPKPPSSPPPPLRPQDKRAVTPDTARIALQRIVIVQLKAAGFDSAPTSVMDVLCSETEAFMEMLAERAHDYANLASRSRANGLDMFEAVSEVKGLDIAGMRRTSKKRKRTKMRSTALVTPKSPSPQPELLGSDDEGTQPPIPMTLRWNPPHIPKLPPKHTYLRNTAPITKPRTQASSALDRKLANAALVQESLRNLIESTEDKEVFGRDGDILGGVVNWEAHVHAGYKKWKVS</sequence>
<feature type="compositionally biased region" description="Pro residues" evidence="5">
    <location>
        <begin position="38"/>
        <end position="55"/>
    </location>
</feature>
<evidence type="ECO:0000259" key="6">
    <source>
        <dbReference type="Pfam" id="PF07524"/>
    </source>
</evidence>
<evidence type="ECO:0000256" key="2">
    <source>
        <dbReference type="ARBA" id="ARBA00023015"/>
    </source>
</evidence>
<dbReference type="InParanoid" id="A0A165QQM9"/>
<dbReference type="InterPro" id="IPR006565">
    <property type="entry name" value="BTP"/>
</dbReference>
<dbReference type="OrthoDB" id="2193813at2759"/>
<dbReference type="Gene3D" id="1.10.20.10">
    <property type="entry name" value="Histone, subunit A"/>
    <property type="match status" value="1"/>
</dbReference>
<feature type="compositionally biased region" description="Basic residues" evidence="5">
    <location>
        <begin position="144"/>
        <end position="154"/>
    </location>
</feature>
<feature type="compositionally biased region" description="Low complexity" evidence="5">
    <location>
        <begin position="22"/>
        <end position="37"/>
    </location>
</feature>